<dbReference type="Pfam" id="PF02578">
    <property type="entry name" value="Cu-oxidase_4"/>
    <property type="match status" value="1"/>
</dbReference>
<comment type="caution">
    <text evidence="12">The sequence shown here is derived from an EMBL/GenBank/DDBJ whole genome shotgun (WGS) entry which is preliminary data.</text>
</comment>
<accession>A0A369B6H1</accession>
<evidence type="ECO:0000256" key="4">
    <source>
        <dbReference type="ARBA" id="ARBA00022679"/>
    </source>
</evidence>
<dbReference type="InterPro" id="IPR038371">
    <property type="entry name" value="Cu_polyphenol_OxRdtase_sf"/>
</dbReference>
<dbReference type="OrthoDB" id="4279at2"/>
<evidence type="ECO:0000256" key="7">
    <source>
        <dbReference type="ARBA" id="ARBA00022833"/>
    </source>
</evidence>
<dbReference type="Proteomes" id="UP000253034">
    <property type="component" value="Unassembled WGS sequence"/>
</dbReference>
<comment type="catalytic activity">
    <reaction evidence="8">
        <text>adenosine + H2O + H(+) = inosine + NH4(+)</text>
        <dbReference type="Rhea" id="RHEA:24408"/>
        <dbReference type="ChEBI" id="CHEBI:15377"/>
        <dbReference type="ChEBI" id="CHEBI:15378"/>
        <dbReference type="ChEBI" id="CHEBI:16335"/>
        <dbReference type="ChEBI" id="CHEBI:17596"/>
        <dbReference type="ChEBI" id="CHEBI:28938"/>
        <dbReference type="EC" id="3.5.4.4"/>
    </reaction>
    <physiologicalReaction direction="left-to-right" evidence="8">
        <dbReference type="Rhea" id="RHEA:24409"/>
    </physiologicalReaction>
</comment>
<evidence type="ECO:0000256" key="1">
    <source>
        <dbReference type="ARBA" id="ARBA00000553"/>
    </source>
</evidence>
<keyword evidence="13" id="KW-1185">Reference proteome</keyword>
<evidence type="ECO:0000256" key="8">
    <source>
        <dbReference type="ARBA" id="ARBA00047989"/>
    </source>
</evidence>
<dbReference type="GO" id="GO:0017061">
    <property type="term" value="F:S-methyl-5-thioadenosine phosphorylase activity"/>
    <property type="evidence" value="ECO:0007669"/>
    <property type="project" value="UniProtKB-EC"/>
</dbReference>
<evidence type="ECO:0000256" key="10">
    <source>
        <dbReference type="ARBA" id="ARBA00049893"/>
    </source>
</evidence>
<keyword evidence="5" id="KW-0479">Metal-binding</keyword>
<evidence type="ECO:0000256" key="9">
    <source>
        <dbReference type="ARBA" id="ARBA00048968"/>
    </source>
</evidence>
<dbReference type="Gene3D" id="3.60.140.10">
    <property type="entry name" value="CNF1/YfiH-like putative cysteine hydrolases"/>
    <property type="match status" value="1"/>
</dbReference>
<comment type="catalytic activity">
    <reaction evidence="9">
        <text>adenosine + phosphate = alpha-D-ribose 1-phosphate + adenine</text>
        <dbReference type="Rhea" id="RHEA:27642"/>
        <dbReference type="ChEBI" id="CHEBI:16335"/>
        <dbReference type="ChEBI" id="CHEBI:16708"/>
        <dbReference type="ChEBI" id="CHEBI:43474"/>
        <dbReference type="ChEBI" id="CHEBI:57720"/>
        <dbReference type="EC" id="2.4.2.1"/>
    </reaction>
    <physiologicalReaction direction="left-to-right" evidence="9">
        <dbReference type="Rhea" id="RHEA:27643"/>
    </physiologicalReaction>
</comment>
<dbReference type="GO" id="GO:0016787">
    <property type="term" value="F:hydrolase activity"/>
    <property type="evidence" value="ECO:0007669"/>
    <property type="project" value="UniProtKB-KW"/>
</dbReference>
<evidence type="ECO:0000256" key="3">
    <source>
        <dbReference type="ARBA" id="ARBA00007353"/>
    </source>
</evidence>
<evidence type="ECO:0000313" key="13">
    <source>
        <dbReference type="Proteomes" id="UP000253034"/>
    </source>
</evidence>
<comment type="catalytic activity">
    <reaction evidence="10">
        <text>S-methyl-5'-thioadenosine + phosphate = 5-(methylsulfanyl)-alpha-D-ribose 1-phosphate + adenine</text>
        <dbReference type="Rhea" id="RHEA:11852"/>
        <dbReference type="ChEBI" id="CHEBI:16708"/>
        <dbReference type="ChEBI" id="CHEBI:17509"/>
        <dbReference type="ChEBI" id="CHEBI:43474"/>
        <dbReference type="ChEBI" id="CHEBI:58533"/>
        <dbReference type="EC" id="2.4.2.28"/>
    </reaction>
    <physiologicalReaction direction="left-to-right" evidence="10">
        <dbReference type="Rhea" id="RHEA:11853"/>
    </physiologicalReaction>
</comment>
<organism evidence="12 13">
    <name type="scientific">Anaerobacterium chartisolvens</name>
    <dbReference type="NCBI Taxonomy" id="1297424"/>
    <lineage>
        <taxon>Bacteria</taxon>
        <taxon>Bacillati</taxon>
        <taxon>Bacillota</taxon>
        <taxon>Clostridia</taxon>
        <taxon>Eubacteriales</taxon>
        <taxon>Oscillospiraceae</taxon>
        <taxon>Anaerobacterium</taxon>
    </lineage>
</organism>
<dbReference type="GO" id="GO:0005507">
    <property type="term" value="F:copper ion binding"/>
    <property type="evidence" value="ECO:0007669"/>
    <property type="project" value="TreeGrafter"/>
</dbReference>
<comment type="similarity">
    <text evidence="3 11">Belongs to the purine nucleoside phosphorylase YfiH/LACC1 family.</text>
</comment>
<keyword evidence="4" id="KW-0808">Transferase</keyword>
<dbReference type="CDD" id="cd16833">
    <property type="entry name" value="YfiH"/>
    <property type="match status" value="1"/>
</dbReference>
<comment type="catalytic activity">
    <reaction evidence="1">
        <text>inosine + phosphate = alpha-D-ribose 1-phosphate + hypoxanthine</text>
        <dbReference type="Rhea" id="RHEA:27646"/>
        <dbReference type="ChEBI" id="CHEBI:17368"/>
        <dbReference type="ChEBI" id="CHEBI:17596"/>
        <dbReference type="ChEBI" id="CHEBI:43474"/>
        <dbReference type="ChEBI" id="CHEBI:57720"/>
        <dbReference type="EC" id="2.4.2.1"/>
    </reaction>
    <physiologicalReaction direction="left-to-right" evidence="1">
        <dbReference type="Rhea" id="RHEA:27647"/>
    </physiologicalReaction>
</comment>
<dbReference type="PANTHER" id="PTHR30616:SF2">
    <property type="entry name" value="PURINE NUCLEOSIDE PHOSPHORYLASE LACC1"/>
    <property type="match status" value="1"/>
</dbReference>
<comment type="function">
    <text evidence="2">Purine nucleoside enzyme that catalyzes the phosphorolysis of adenosine and inosine nucleosides, yielding D-ribose 1-phosphate and the respective free bases, adenine and hypoxanthine. Also catalyzes the phosphorolysis of S-methyl-5'-thioadenosine into adenine and S-methyl-5-thio-alpha-D-ribose 1-phosphate. Also has adenosine deaminase activity.</text>
</comment>
<evidence type="ECO:0000313" key="12">
    <source>
        <dbReference type="EMBL" id="RCX17122.1"/>
    </source>
</evidence>
<sequence length="242" mass="27018">MLVHCFTTRLGGSGGFNLGFNRGDSRERVVENYKKLADALDIDCRNMVLSGQVHDDRIYPADERDRGKGLFCESDIKGYDALMTNKRNTALVTFYADCVPIYLLDPEKKAIALVHSGWRGTVLEIASKTIDGMRNKYGCDPFDIQAVIGPSIGKCCFEVGEEVYSEFMQRLIWSSPHCKKTGLDKWHIDLQSIIKSSIVNAGVKEENICLTGVCTKCNKDLFYSYRGDEGRTGSMAAVMQLI</sequence>
<dbReference type="EMBL" id="QPJT01000008">
    <property type="protein sequence ID" value="RCX17122.1"/>
    <property type="molecule type" value="Genomic_DNA"/>
</dbReference>
<reference evidence="12 13" key="1">
    <citation type="submission" date="2018-07" db="EMBL/GenBank/DDBJ databases">
        <title>Genomic Encyclopedia of Type Strains, Phase IV (KMG-IV): sequencing the most valuable type-strain genomes for metagenomic binning, comparative biology and taxonomic classification.</title>
        <authorList>
            <person name="Goeker M."/>
        </authorList>
    </citation>
    <scope>NUCLEOTIDE SEQUENCE [LARGE SCALE GENOMIC DNA]</scope>
    <source>
        <strain evidence="12 13">DSM 27016</strain>
    </source>
</reference>
<name>A0A369B6H1_9FIRM</name>
<dbReference type="InterPro" id="IPR003730">
    <property type="entry name" value="Cu_polyphenol_OxRdtase"/>
</dbReference>
<evidence type="ECO:0000256" key="6">
    <source>
        <dbReference type="ARBA" id="ARBA00022801"/>
    </source>
</evidence>
<protein>
    <recommendedName>
        <fullName evidence="11">Purine nucleoside phosphorylase</fullName>
    </recommendedName>
</protein>
<dbReference type="SUPFAM" id="SSF64438">
    <property type="entry name" value="CNF1/YfiH-like putative cysteine hydrolases"/>
    <property type="match status" value="1"/>
</dbReference>
<proteinExistence type="inferred from homology"/>
<keyword evidence="6" id="KW-0378">Hydrolase</keyword>
<evidence type="ECO:0000256" key="11">
    <source>
        <dbReference type="RuleBase" id="RU361274"/>
    </source>
</evidence>
<dbReference type="NCBIfam" id="TIGR00726">
    <property type="entry name" value="peptidoglycan editing factor PgeF"/>
    <property type="match status" value="1"/>
</dbReference>
<dbReference type="InterPro" id="IPR011324">
    <property type="entry name" value="Cytotoxic_necrot_fac-like_cat"/>
</dbReference>
<keyword evidence="7" id="KW-0862">Zinc</keyword>
<evidence type="ECO:0000256" key="2">
    <source>
        <dbReference type="ARBA" id="ARBA00003215"/>
    </source>
</evidence>
<gene>
    <name evidence="12" type="ORF">DFR58_10815</name>
</gene>
<dbReference type="AlphaFoldDB" id="A0A369B6H1"/>
<evidence type="ECO:0000256" key="5">
    <source>
        <dbReference type="ARBA" id="ARBA00022723"/>
    </source>
</evidence>
<dbReference type="PANTHER" id="PTHR30616">
    <property type="entry name" value="UNCHARACTERIZED PROTEIN YFIH"/>
    <property type="match status" value="1"/>
</dbReference>